<name>A1YN24_ECOLX</name>
<organism evidence="1">
    <name type="scientific">Escherichia coli</name>
    <dbReference type="NCBI Taxonomy" id="562"/>
    <lineage>
        <taxon>Bacteria</taxon>
        <taxon>Pseudomonadati</taxon>
        <taxon>Pseudomonadota</taxon>
        <taxon>Gammaproteobacteria</taxon>
        <taxon>Enterobacterales</taxon>
        <taxon>Enterobacteriaceae</taxon>
        <taxon>Escherichia</taxon>
    </lineage>
</organism>
<gene>
    <name evidence="1" type="ORF">ECf0008</name>
</gene>
<accession>A1YN24</accession>
<sequence>MRLVIINHYTYKMTIPSTNFLVINYFINNIFSERYISTLFGVLCP</sequence>
<dbReference type="AlphaFoldDB" id="A1YN24"/>
<dbReference type="EMBL" id="EF112439">
    <property type="protein sequence ID" value="ABM54883.1"/>
    <property type="molecule type" value="Genomic_DNA"/>
</dbReference>
<evidence type="ECO:0000313" key="1">
    <source>
        <dbReference type="EMBL" id="ABM54883.1"/>
    </source>
</evidence>
<reference evidence="1" key="2">
    <citation type="journal article" date="2007" name="BMC Genomics">
        <title>Genome evolution in major Escherichia coli O157:H7 lineages.</title>
        <authorList>
            <person name="Zhang Y."/>
            <person name="Laing C."/>
            <person name="Steele M."/>
            <person name="Ziebell K."/>
            <person name="Johnson R."/>
            <person name="Benson A.K."/>
            <person name="Taboada E."/>
            <person name="Gannon V.P.J."/>
        </authorList>
    </citation>
    <scope>NUCLEOTIDE SEQUENCE</scope>
    <source>
        <strain evidence="1">Frik920</strain>
    </source>
</reference>
<reference evidence="1" key="1">
    <citation type="submission" date="2006-11" db="EMBL/GenBank/DDBJ databases">
        <authorList>
            <person name="Zhang Y."/>
            <person name="Laing C."/>
            <person name="Steele M."/>
        </authorList>
    </citation>
    <scope>NUCLEOTIDE SEQUENCE</scope>
    <source>
        <strain evidence="1">Frik920</strain>
    </source>
</reference>
<protein>
    <submittedName>
        <fullName evidence="1">Uncharacterized protein</fullName>
    </submittedName>
</protein>
<proteinExistence type="predicted"/>